<feature type="transmembrane region" description="Helical" evidence="8">
    <location>
        <begin position="59"/>
        <end position="88"/>
    </location>
</feature>
<evidence type="ECO:0000256" key="8">
    <source>
        <dbReference type="SAM" id="Phobius"/>
    </source>
</evidence>
<dbReference type="InterPro" id="IPR020846">
    <property type="entry name" value="MFS_dom"/>
</dbReference>
<dbReference type="Pfam" id="PF05977">
    <property type="entry name" value="MFS_3"/>
    <property type="match status" value="1"/>
</dbReference>
<dbReference type="InterPro" id="IPR036259">
    <property type="entry name" value="MFS_trans_sf"/>
</dbReference>
<dbReference type="SUPFAM" id="SSF103473">
    <property type="entry name" value="MFS general substrate transporter"/>
    <property type="match status" value="1"/>
</dbReference>
<feature type="transmembrane region" description="Helical" evidence="8">
    <location>
        <begin position="366"/>
        <end position="386"/>
    </location>
</feature>
<comment type="subcellular location">
    <subcellularLocation>
        <location evidence="1">Cell membrane</location>
        <topology evidence="1">Multi-pass membrane protein</topology>
    </subcellularLocation>
</comment>
<feature type="transmembrane region" description="Helical" evidence="8">
    <location>
        <begin position="36"/>
        <end position="53"/>
    </location>
</feature>
<feature type="transmembrane region" description="Helical" evidence="8">
    <location>
        <begin position="277"/>
        <end position="299"/>
    </location>
</feature>
<name>A0ABU6F8I6_9ACTN</name>
<gene>
    <name evidence="10" type="ORF">OKJ99_20160</name>
</gene>
<dbReference type="Proteomes" id="UP001354931">
    <property type="component" value="Unassembled WGS sequence"/>
</dbReference>
<evidence type="ECO:0000256" key="1">
    <source>
        <dbReference type="ARBA" id="ARBA00004651"/>
    </source>
</evidence>
<keyword evidence="11" id="KW-1185">Reference proteome</keyword>
<evidence type="ECO:0000256" key="7">
    <source>
        <dbReference type="SAM" id="MobiDB-lite"/>
    </source>
</evidence>
<keyword evidence="6 8" id="KW-0472">Membrane</keyword>
<evidence type="ECO:0000256" key="3">
    <source>
        <dbReference type="ARBA" id="ARBA00022475"/>
    </source>
</evidence>
<proteinExistence type="predicted"/>
<evidence type="ECO:0000313" key="10">
    <source>
        <dbReference type="EMBL" id="MEB8339808.1"/>
    </source>
</evidence>
<keyword evidence="2" id="KW-0813">Transport</keyword>
<keyword evidence="4 8" id="KW-0812">Transmembrane</keyword>
<evidence type="ECO:0000259" key="9">
    <source>
        <dbReference type="PROSITE" id="PS50850"/>
    </source>
</evidence>
<feature type="transmembrane region" description="Helical" evidence="8">
    <location>
        <begin position="306"/>
        <end position="326"/>
    </location>
</feature>
<evidence type="ECO:0000313" key="11">
    <source>
        <dbReference type="Proteomes" id="UP001354931"/>
    </source>
</evidence>
<organism evidence="10 11">
    <name type="scientific">Streptomyces endophyticus</name>
    <dbReference type="NCBI Taxonomy" id="714166"/>
    <lineage>
        <taxon>Bacteria</taxon>
        <taxon>Bacillati</taxon>
        <taxon>Actinomycetota</taxon>
        <taxon>Actinomycetes</taxon>
        <taxon>Kitasatosporales</taxon>
        <taxon>Streptomycetaceae</taxon>
        <taxon>Streptomyces</taxon>
    </lineage>
</organism>
<accession>A0ABU6F8I6</accession>
<feature type="transmembrane region" description="Helical" evidence="8">
    <location>
        <begin position="194"/>
        <end position="213"/>
    </location>
</feature>
<sequence>MSTGSGADSAPAPAAHNPNARPRKPSMFASLKVRNYRLFATGAVVSNTGTWMARITQDWLVLSLTGSSAAVGITTAMQFLPMLLFGLYGGVIADRFAKRNLLFCTQGAMSLSGLFLAALTLTGNVQVWHVYLAAFFTGLVTVVDNPTRQSFVSEMVGPDQVRNAVSLNSANFQSARLIGPAVASALTAAVGPGWAFLANGLSFLAPLTGLMLMRTHELHETKRSPRGKGQLKEGLRYVSQHPELIWPIVLVGFVGTFGFNFPIWLSAYADDVFHGGVGQYGLFNTLMAIGSLAGALLAARRRSTRLRVLVGAAIGFGVLEVAAAWAPDVWVFAPLIVLLGILGLTVNVTANSTVQMGTDPEMRGRVMALFMMVFTGGTPLGGPLFGWLADEYGVRVSFALAGVICAAAAVGVGLMLARAANLRLKVDLRRGERHVQFVPRELAAAA</sequence>
<dbReference type="PROSITE" id="PS50850">
    <property type="entry name" value="MFS"/>
    <property type="match status" value="1"/>
</dbReference>
<keyword evidence="3" id="KW-1003">Cell membrane</keyword>
<feature type="domain" description="Major facilitator superfamily (MFS) profile" evidence="9">
    <location>
        <begin position="35"/>
        <end position="420"/>
    </location>
</feature>
<dbReference type="CDD" id="cd06173">
    <property type="entry name" value="MFS_MefA_like"/>
    <property type="match status" value="1"/>
</dbReference>
<protein>
    <submittedName>
        <fullName evidence="10">MFS transporter</fullName>
    </submittedName>
</protein>
<feature type="transmembrane region" description="Helical" evidence="8">
    <location>
        <begin position="398"/>
        <end position="420"/>
    </location>
</feature>
<reference evidence="10 11" key="1">
    <citation type="submission" date="2022-10" db="EMBL/GenBank/DDBJ databases">
        <authorList>
            <person name="Xie J."/>
            <person name="Shen N."/>
        </authorList>
    </citation>
    <scope>NUCLEOTIDE SEQUENCE [LARGE SCALE GENOMIC DNA]</scope>
    <source>
        <strain evidence="10 11">YIM65594</strain>
    </source>
</reference>
<dbReference type="EMBL" id="JAOZYC010000123">
    <property type="protein sequence ID" value="MEB8339808.1"/>
    <property type="molecule type" value="Genomic_DNA"/>
</dbReference>
<dbReference type="InterPro" id="IPR010290">
    <property type="entry name" value="TM_effector"/>
</dbReference>
<keyword evidence="5 8" id="KW-1133">Transmembrane helix</keyword>
<evidence type="ECO:0000256" key="2">
    <source>
        <dbReference type="ARBA" id="ARBA00022448"/>
    </source>
</evidence>
<evidence type="ECO:0000256" key="6">
    <source>
        <dbReference type="ARBA" id="ARBA00023136"/>
    </source>
</evidence>
<dbReference type="Gene3D" id="1.20.1250.20">
    <property type="entry name" value="MFS general substrate transporter like domains"/>
    <property type="match status" value="1"/>
</dbReference>
<dbReference type="RefSeq" id="WP_326018232.1">
    <property type="nucleotide sequence ID" value="NZ_JAOZYC010000123.1"/>
</dbReference>
<feature type="compositionally biased region" description="Low complexity" evidence="7">
    <location>
        <begin position="10"/>
        <end position="20"/>
    </location>
</feature>
<dbReference type="PANTHER" id="PTHR23513">
    <property type="entry name" value="INTEGRAL MEMBRANE EFFLUX PROTEIN-RELATED"/>
    <property type="match status" value="1"/>
</dbReference>
<dbReference type="PANTHER" id="PTHR23513:SF11">
    <property type="entry name" value="STAPHYLOFERRIN A TRANSPORTER"/>
    <property type="match status" value="1"/>
</dbReference>
<feature type="transmembrane region" description="Helical" evidence="8">
    <location>
        <begin position="332"/>
        <end position="354"/>
    </location>
</feature>
<feature type="region of interest" description="Disordered" evidence="7">
    <location>
        <begin position="1"/>
        <end position="23"/>
    </location>
</feature>
<feature type="transmembrane region" description="Helical" evidence="8">
    <location>
        <begin position="244"/>
        <end position="265"/>
    </location>
</feature>
<comment type="caution">
    <text evidence="10">The sequence shown here is derived from an EMBL/GenBank/DDBJ whole genome shotgun (WGS) entry which is preliminary data.</text>
</comment>
<evidence type="ECO:0000256" key="4">
    <source>
        <dbReference type="ARBA" id="ARBA00022692"/>
    </source>
</evidence>
<evidence type="ECO:0000256" key="5">
    <source>
        <dbReference type="ARBA" id="ARBA00022989"/>
    </source>
</evidence>